<evidence type="ECO:0000256" key="7">
    <source>
        <dbReference type="ARBA" id="ARBA00023034"/>
    </source>
</evidence>
<dbReference type="GO" id="GO:0000139">
    <property type="term" value="C:Golgi membrane"/>
    <property type="evidence" value="ECO:0007669"/>
    <property type="project" value="UniProtKB-SubCell"/>
</dbReference>
<evidence type="ECO:0000256" key="4">
    <source>
        <dbReference type="ARBA" id="ARBA00022692"/>
    </source>
</evidence>
<dbReference type="AlphaFoldDB" id="A0A6P4YBW8"/>
<keyword evidence="10" id="KW-1185">Reference proteome</keyword>
<evidence type="ECO:0000256" key="5">
    <source>
        <dbReference type="ARBA" id="ARBA00022968"/>
    </source>
</evidence>
<dbReference type="InterPro" id="IPR009729">
    <property type="entry name" value="Gal-3-0_sulfotransfrase"/>
</dbReference>
<dbReference type="InterPro" id="IPR027417">
    <property type="entry name" value="P-loop_NTPase"/>
</dbReference>
<sequence length="505" mass="58192">MVRGLLSGKEVCDMKLNYMFVKIHKAGSTTTACILQRFGYENNLTFVLPMNGGAYVGWPNLFKQEDVIPSEDSFFNVFVNHAIYHKELLENIMAPNTVYLTTLRHPLAHLRSVFNWYHLTKHFKGLEGKDPVESFLKNPTKFEIPYVIHHNKPYSHTKNFMAYNLGFPLGLSDNQSVVADFINRMSRDMHLVLILEHFNESLVLLKRMMCWDVKDILYDLVPKQIKTYNKSSENITRLVVMHRHWSNVDYQLYDHFNATLWNRIENEGDDFSREKKASTDSAMTEEASQLDNWADRNDMLLNGKKSQMLLICFSRNAPVLPPLSLGGELVPVTTVSKGLGFIFDNKLSWREHVKSMVSKASSRLHYLRLLTKQGMSVQDLVQVYLSLIRPVLEYGHVLLVGCSEEQAASMERVQRRALRIISRGGRRSVPTLPSLKERREAAAVSLFKAMLNPEHPLHDLVPAQRQSVTGRSLRNSHNITVPHARTKRLQQSFLHYTIRLYNNLP</sequence>
<dbReference type="Pfam" id="PF06990">
    <property type="entry name" value="Gal-3-0_sulfotr"/>
    <property type="match status" value="1"/>
</dbReference>
<dbReference type="OrthoDB" id="514299at2759"/>
<evidence type="ECO:0000256" key="6">
    <source>
        <dbReference type="ARBA" id="ARBA00022989"/>
    </source>
</evidence>
<accession>A0A6P4YBW8</accession>
<evidence type="ECO:0000313" key="11">
    <source>
        <dbReference type="RefSeq" id="XP_019614341.1"/>
    </source>
</evidence>
<dbReference type="PANTHER" id="PTHR14647:SF87">
    <property type="entry name" value="PUTATIVE-RELATED"/>
    <property type="match status" value="1"/>
</dbReference>
<proteinExistence type="inferred from homology"/>
<dbReference type="Gene3D" id="3.40.50.300">
    <property type="entry name" value="P-loop containing nucleotide triphosphate hydrolases"/>
    <property type="match status" value="1"/>
</dbReference>
<evidence type="ECO:0000256" key="8">
    <source>
        <dbReference type="ARBA" id="ARBA00023136"/>
    </source>
</evidence>
<dbReference type="KEGG" id="bbel:109462251"/>
<dbReference type="RefSeq" id="XP_019614341.1">
    <property type="nucleotide sequence ID" value="XM_019758782.1"/>
</dbReference>
<dbReference type="Proteomes" id="UP000515135">
    <property type="component" value="Unplaced"/>
</dbReference>
<dbReference type="PANTHER" id="PTHR14647">
    <property type="entry name" value="GALACTOSE-3-O-SULFOTRANSFERASE"/>
    <property type="match status" value="1"/>
</dbReference>
<reference evidence="11" key="1">
    <citation type="submission" date="2025-08" db="UniProtKB">
        <authorList>
            <consortium name="RefSeq"/>
        </authorList>
    </citation>
    <scope>IDENTIFICATION</scope>
    <source>
        <tissue evidence="11">Gonad</tissue>
    </source>
</reference>
<protein>
    <submittedName>
        <fullName evidence="11">Galactosylceramide sulfotransferase-like</fullName>
    </submittedName>
</protein>
<keyword evidence="7" id="KW-0333">Golgi apparatus</keyword>
<comment type="subcellular location">
    <subcellularLocation>
        <location evidence="1">Golgi apparatus membrane</location>
        <topology evidence="1">Single-pass type II membrane protein</topology>
    </subcellularLocation>
</comment>
<keyword evidence="8" id="KW-0472">Membrane</keyword>
<evidence type="ECO:0000313" key="10">
    <source>
        <dbReference type="Proteomes" id="UP000515135"/>
    </source>
</evidence>
<keyword evidence="6" id="KW-1133">Transmembrane helix</keyword>
<keyword evidence="5" id="KW-0735">Signal-anchor</keyword>
<evidence type="ECO:0000256" key="9">
    <source>
        <dbReference type="ARBA" id="ARBA00023180"/>
    </source>
</evidence>
<keyword evidence="3" id="KW-0808">Transferase</keyword>
<dbReference type="SUPFAM" id="SSF52540">
    <property type="entry name" value="P-loop containing nucleoside triphosphate hydrolases"/>
    <property type="match status" value="1"/>
</dbReference>
<evidence type="ECO:0000256" key="1">
    <source>
        <dbReference type="ARBA" id="ARBA00004323"/>
    </source>
</evidence>
<gene>
    <name evidence="11" type="primary">LOC109462251</name>
</gene>
<dbReference type="GeneID" id="109462251"/>
<evidence type="ECO:0000256" key="3">
    <source>
        <dbReference type="ARBA" id="ARBA00022679"/>
    </source>
</evidence>
<dbReference type="GO" id="GO:0009247">
    <property type="term" value="P:glycolipid biosynthetic process"/>
    <property type="evidence" value="ECO:0007669"/>
    <property type="project" value="InterPro"/>
</dbReference>
<dbReference type="GO" id="GO:0001733">
    <property type="term" value="F:galactosylceramide sulfotransferase activity"/>
    <property type="evidence" value="ECO:0007669"/>
    <property type="project" value="InterPro"/>
</dbReference>
<comment type="similarity">
    <text evidence="2">Belongs to the galactose-3-O-sulfotransferase family.</text>
</comment>
<keyword evidence="4" id="KW-0812">Transmembrane</keyword>
<evidence type="ECO:0000256" key="2">
    <source>
        <dbReference type="ARBA" id="ARBA00008124"/>
    </source>
</evidence>
<keyword evidence="9" id="KW-0325">Glycoprotein</keyword>
<name>A0A6P4YBW8_BRABE</name>
<organism evidence="10 11">
    <name type="scientific">Branchiostoma belcheri</name>
    <name type="common">Amphioxus</name>
    <dbReference type="NCBI Taxonomy" id="7741"/>
    <lineage>
        <taxon>Eukaryota</taxon>
        <taxon>Metazoa</taxon>
        <taxon>Chordata</taxon>
        <taxon>Cephalochordata</taxon>
        <taxon>Leptocardii</taxon>
        <taxon>Amphioxiformes</taxon>
        <taxon>Branchiostomatidae</taxon>
        <taxon>Branchiostoma</taxon>
    </lineage>
</organism>